<evidence type="ECO:0000313" key="3">
    <source>
        <dbReference type="Proteomes" id="UP000008070"/>
    </source>
</evidence>
<dbReference type="Proteomes" id="UP000008070">
    <property type="component" value="Chromosome"/>
</dbReference>
<sequence>MAGLSERTRHISLAQGDERSPRCDAMSSSALLADAVKRLASRCGPCALIGSEDVSRRPVGRASDAVRRREA</sequence>
<protein>
    <submittedName>
        <fullName evidence="2">Uncharacterized protein</fullName>
    </submittedName>
</protein>
<accession>C7CIS3</accession>
<reference evidence="3" key="1">
    <citation type="journal article" date="2009" name="PLoS ONE">
        <title>Methylobacterium genome sequences: a reference blueprint to investigate microbial metabolism of C1 compounds from natural and industrial sources.</title>
        <authorList>
            <person name="Vuilleumier S."/>
            <person name="Chistoserdova L."/>
            <person name="Lee M.-C."/>
            <person name="Bringel F."/>
            <person name="Lajus A."/>
            <person name="Zhou Y."/>
            <person name="Gourion B."/>
            <person name="Barbe V."/>
            <person name="Chang J."/>
            <person name="Cruveiller S."/>
            <person name="Dossat C."/>
            <person name="Gillett W."/>
            <person name="Gruffaz C."/>
            <person name="Haugen E."/>
            <person name="Hourcade E."/>
            <person name="Levy R."/>
            <person name="Mangenot S."/>
            <person name="Muller E."/>
            <person name="Nadalig T."/>
            <person name="Pagni M."/>
            <person name="Penny C."/>
            <person name="Peyraud R."/>
            <person name="Robinson D.G."/>
            <person name="Roche D."/>
            <person name="Rouy Z."/>
            <person name="Saenampechek C."/>
            <person name="Salvignol G."/>
            <person name="Vallenet D."/>
            <person name="Wu Z."/>
            <person name="Marx C.J."/>
            <person name="Vorholt J.A."/>
            <person name="Olson M.V."/>
            <person name="Kaul R."/>
            <person name="Weissenbach J."/>
            <person name="Medigue C."/>
            <person name="Lidstrom M.E."/>
        </authorList>
    </citation>
    <scope>NUCLEOTIDE SEQUENCE [LARGE SCALE GENOMIC DNA]</scope>
    <source>
        <strain evidence="3">DSM 6343 / CIP 106787 / DM4</strain>
    </source>
</reference>
<proteinExistence type="predicted"/>
<feature type="region of interest" description="Disordered" evidence="1">
    <location>
        <begin position="1"/>
        <end position="20"/>
    </location>
</feature>
<dbReference type="AlphaFoldDB" id="C7CIS3"/>
<dbReference type="KEGG" id="mdi:METDI1903"/>
<name>C7CIS3_METED</name>
<dbReference type="EMBL" id="FP103042">
    <property type="protein sequence ID" value="CAX23492.1"/>
    <property type="molecule type" value="Genomic_DNA"/>
</dbReference>
<gene>
    <name evidence="2" type="ORF">METD_I1903</name>
</gene>
<evidence type="ECO:0000256" key="1">
    <source>
        <dbReference type="SAM" id="MobiDB-lite"/>
    </source>
</evidence>
<dbReference type="HOGENOM" id="CLU_2735389_0_0_5"/>
<evidence type="ECO:0000313" key="2">
    <source>
        <dbReference type="EMBL" id="CAX23492.1"/>
    </source>
</evidence>
<organism evidence="2 3">
    <name type="scientific">Methylorubrum extorquens (strain DSM 6343 / CIP 106787 / DM4)</name>
    <name type="common">Methylobacterium extorquens</name>
    <dbReference type="NCBI Taxonomy" id="661410"/>
    <lineage>
        <taxon>Bacteria</taxon>
        <taxon>Pseudomonadati</taxon>
        <taxon>Pseudomonadota</taxon>
        <taxon>Alphaproteobacteria</taxon>
        <taxon>Hyphomicrobiales</taxon>
        <taxon>Methylobacteriaceae</taxon>
        <taxon>Methylorubrum</taxon>
    </lineage>
</organism>